<feature type="domain" description="AAA+ ATPase" evidence="4">
    <location>
        <begin position="36"/>
        <end position="306"/>
    </location>
</feature>
<evidence type="ECO:0000259" key="4">
    <source>
        <dbReference type="SMART" id="SM00382"/>
    </source>
</evidence>
<dbReference type="PANTHER" id="PTHR42759">
    <property type="entry name" value="MOXR FAMILY PROTEIN"/>
    <property type="match status" value="1"/>
</dbReference>
<dbReference type="Gene3D" id="3.40.50.300">
    <property type="entry name" value="P-loop containing nucleotide triphosphate hydrolases"/>
    <property type="match status" value="2"/>
</dbReference>
<dbReference type="Pfam" id="PF20436">
    <property type="entry name" value="LonB_AAA-LID"/>
    <property type="match status" value="1"/>
</dbReference>
<dbReference type="InterPro" id="IPR050764">
    <property type="entry name" value="CbbQ/NirQ/NorQ/GpvN"/>
</dbReference>
<organism evidence="5 6">
    <name type="scientific">Fermentimicrarchaeum limneticum</name>
    <dbReference type="NCBI Taxonomy" id="2795018"/>
    <lineage>
        <taxon>Archaea</taxon>
        <taxon>Candidatus Micrarchaeota</taxon>
        <taxon>Candidatus Fermentimicrarchaeales</taxon>
        <taxon>Candidatus Fermentimicrarchaeaceae</taxon>
        <taxon>Candidatus Fermentimicrarchaeum</taxon>
    </lineage>
</organism>
<keyword evidence="2" id="KW-0378">Hydrolase</keyword>
<evidence type="ECO:0000256" key="2">
    <source>
        <dbReference type="ARBA" id="ARBA00022801"/>
    </source>
</evidence>
<dbReference type="GO" id="GO:0005524">
    <property type="term" value="F:ATP binding"/>
    <property type="evidence" value="ECO:0007669"/>
    <property type="project" value="InterPro"/>
</dbReference>
<evidence type="ECO:0000313" key="5">
    <source>
        <dbReference type="EMBL" id="QLJ53121.1"/>
    </source>
</evidence>
<dbReference type="SUPFAM" id="SSF52540">
    <property type="entry name" value="P-loop containing nucleoside triphosphate hydrolases"/>
    <property type="match status" value="1"/>
</dbReference>
<keyword evidence="3" id="KW-0720">Serine protease</keyword>
<gene>
    <name evidence="5" type="ORF">Sv326_0946</name>
</gene>
<evidence type="ECO:0000256" key="3">
    <source>
        <dbReference type="ARBA" id="ARBA00022825"/>
    </source>
</evidence>
<dbReference type="GO" id="GO:0006355">
    <property type="term" value="P:regulation of DNA-templated transcription"/>
    <property type="evidence" value="ECO:0007669"/>
    <property type="project" value="InterPro"/>
</dbReference>
<name>A0A7D6BT85_FERL1</name>
<sequence>MDLPESTKEVALPKDPLEMIIGQSDAVEAAKIASRQRRHLLLVGPPGTGKSMIAQSLARLIPPPKQEVAVLHNFSNPERPILDVRQFKPCYGKEEGILVPLSRVPKYVAERLGCKCNVCGGLSSTTYLCPKCGSDKQTKGLTPFEDLVSSKGAKTNERVYAIRKCPDGKEEMMVYEKADGDKVRVYDQKSLTKVVDSEMKPRKVIILLKRNTFVQATGASETELLGDVRHDPYGGHPEVGVLPYMRVLPGAIHEAHEGVLFIDEIANLNYLQRYILTAMQEKKFPITGRNASSTGASVRVDGVPSDFILVAALNMSDLPSLLPPLRSRIAGNGYEVLLKTHMEDNEENRDKMVQFIAQEIVKDGRIPHANAEAILALIEEARKRARLVDNASGLTLRLRSISGIIKLAGDLACIDGSEFIEKKHVEAAIKRGRSIEEQVNERYGSWWRAGMSEYGGKIERGDAKEVA</sequence>
<reference evidence="6" key="1">
    <citation type="submission" date="2020-07" db="EMBL/GenBank/DDBJ databases">
        <title>Metabolic diversity and evolutionary history of the archaeal phylum ###Micrarchaeota### uncovered from a freshwater lake metagenome.</title>
        <authorList>
            <person name="Kadnikov V.V."/>
            <person name="Savvichev A.S."/>
            <person name="Mardanov A.V."/>
            <person name="Beletsky A.V."/>
            <person name="Chupakov A.V."/>
            <person name="Kokryatskaya N.M."/>
            <person name="Pimenov N.V."/>
            <person name="Ravin N.V."/>
        </authorList>
    </citation>
    <scope>NUCLEOTIDE SEQUENCE [LARGE SCALE GENOMIC DNA]</scope>
</reference>
<dbReference type="CDD" id="cd00009">
    <property type="entry name" value="AAA"/>
    <property type="match status" value="1"/>
</dbReference>
<dbReference type="GO" id="GO:0006508">
    <property type="term" value="P:proteolysis"/>
    <property type="evidence" value="ECO:0007669"/>
    <property type="project" value="UniProtKB-KW"/>
</dbReference>
<dbReference type="Gene3D" id="1.10.8.60">
    <property type="match status" value="1"/>
</dbReference>
<evidence type="ECO:0000313" key="6">
    <source>
        <dbReference type="Proteomes" id="UP000510821"/>
    </source>
</evidence>
<dbReference type="AlphaFoldDB" id="A0A7D6BT85"/>
<accession>A0A7D6BT85</accession>
<dbReference type="EMBL" id="CP058998">
    <property type="protein sequence ID" value="QLJ53121.1"/>
    <property type="molecule type" value="Genomic_DNA"/>
</dbReference>
<proteinExistence type="predicted"/>
<dbReference type="PANTHER" id="PTHR42759:SF1">
    <property type="entry name" value="MAGNESIUM-CHELATASE SUBUNIT CHLD"/>
    <property type="match status" value="1"/>
</dbReference>
<dbReference type="InterPro" id="IPR046843">
    <property type="entry name" value="LonB_AAA-LID"/>
</dbReference>
<dbReference type="InterPro" id="IPR000523">
    <property type="entry name" value="Mg_chelatse_chII-like_cat_dom"/>
</dbReference>
<dbReference type="Pfam" id="PF00158">
    <property type="entry name" value="Sigma54_activat"/>
    <property type="match status" value="1"/>
</dbReference>
<dbReference type="SMART" id="SM00382">
    <property type="entry name" value="AAA"/>
    <property type="match status" value="1"/>
</dbReference>
<dbReference type="InterPro" id="IPR003593">
    <property type="entry name" value="AAA+_ATPase"/>
</dbReference>
<dbReference type="KEGG" id="flt:Sv326_0946"/>
<keyword evidence="1 5" id="KW-0645">Protease</keyword>
<dbReference type="Pfam" id="PF01078">
    <property type="entry name" value="Mg_chelatase"/>
    <property type="match status" value="1"/>
</dbReference>
<protein>
    <submittedName>
        <fullName evidence="5">LonB like ATP-ase no protease domain</fullName>
    </submittedName>
</protein>
<dbReference type="InterPro" id="IPR002078">
    <property type="entry name" value="Sigma_54_int"/>
</dbReference>
<evidence type="ECO:0000256" key="1">
    <source>
        <dbReference type="ARBA" id="ARBA00022670"/>
    </source>
</evidence>
<dbReference type="InterPro" id="IPR027417">
    <property type="entry name" value="P-loop_NTPase"/>
</dbReference>
<dbReference type="GO" id="GO:0008236">
    <property type="term" value="F:serine-type peptidase activity"/>
    <property type="evidence" value="ECO:0007669"/>
    <property type="project" value="UniProtKB-KW"/>
</dbReference>
<dbReference type="Proteomes" id="UP000510821">
    <property type="component" value="Chromosome"/>
</dbReference>